<dbReference type="Gene3D" id="2.40.50.140">
    <property type="entry name" value="Nucleic acid-binding proteins"/>
    <property type="match status" value="1"/>
</dbReference>
<dbReference type="Pfam" id="PF16900">
    <property type="entry name" value="REPA_OB_2"/>
    <property type="match status" value="1"/>
</dbReference>
<name>A0AAV3PWL1_LITER</name>
<proteinExistence type="predicted"/>
<feature type="domain" description="Replication protein A OB" evidence="2">
    <location>
        <begin position="3"/>
        <end position="74"/>
    </location>
</feature>
<sequence>MAIVIKATDLHPTTTQYSDGIVQNFKLVDITRKSISLGIWNQQVEHFGPLLTIDVADYSVVVAKRIKVKNYKCDVIYMFVPHYSAFE</sequence>
<dbReference type="EMBL" id="BAABME010002743">
    <property type="protein sequence ID" value="GAA0155904.1"/>
    <property type="molecule type" value="Genomic_DNA"/>
</dbReference>
<reference evidence="3 4" key="1">
    <citation type="submission" date="2024-01" db="EMBL/GenBank/DDBJ databases">
        <title>The complete chloroplast genome sequence of Lithospermum erythrorhizon: insights into the phylogenetic relationship among Boraginaceae species and the maternal lineages of purple gromwells.</title>
        <authorList>
            <person name="Okada T."/>
            <person name="Watanabe K."/>
        </authorList>
    </citation>
    <scope>NUCLEOTIDE SEQUENCE [LARGE SCALE GENOMIC DNA]</scope>
</reference>
<evidence type="ECO:0000313" key="3">
    <source>
        <dbReference type="EMBL" id="GAA0155904.1"/>
    </source>
</evidence>
<dbReference type="AlphaFoldDB" id="A0AAV3PWL1"/>
<dbReference type="GO" id="GO:0003677">
    <property type="term" value="F:DNA binding"/>
    <property type="evidence" value="ECO:0007669"/>
    <property type="project" value="UniProtKB-KW"/>
</dbReference>
<accession>A0AAV3PWL1</accession>
<dbReference type="InterPro" id="IPR012340">
    <property type="entry name" value="NA-bd_OB-fold"/>
</dbReference>
<protein>
    <recommendedName>
        <fullName evidence="2">Replication protein A OB domain-containing protein</fullName>
    </recommendedName>
</protein>
<keyword evidence="1" id="KW-0238">DNA-binding</keyword>
<evidence type="ECO:0000259" key="2">
    <source>
        <dbReference type="Pfam" id="PF16900"/>
    </source>
</evidence>
<evidence type="ECO:0000313" key="4">
    <source>
        <dbReference type="Proteomes" id="UP001454036"/>
    </source>
</evidence>
<gene>
    <name evidence="3" type="ORF">LIER_13523</name>
</gene>
<dbReference type="InterPro" id="IPR031657">
    <property type="entry name" value="REPA_OB_2"/>
</dbReference>
<keyword evidence="4" id="KW-1185">Reference proteome</keyword>
<organism evidence="3 4">
    <name type="scientific">Lithospermum erythrorhizon</name>
    <name type="common">Purple gromwell</name>
    <name type="synonym">Lithospermum officinale var. erythrorhizon</name>
    <dbReference type="NCBI Taxonomy" id="34254"/>
    <lineage>
        <taxon>Eukaryota</taxon>
        <taxon>Viridiplantae</taxon>
        <taxon>Streptophyta</taxon>
        <taxon>Embryophyta</taxon>
        <taxon>Tracheophyta</taxon>
        <taxon>Spermatophyta</taxon>
        <taxon>Magnoliopsida</taxon>
        <taxon>eudicotyledons</taxon>
        <taxon>Gunneridae</taxon>
        <taxon>Pentapetalae</taxon>
        <taxon>asterids</taxon>
        <taxon>lamiids</taxon>
        <taxon>Boraginales</taxon>
        <taxon>Boraginaceae</taxon>
        <taxon>Boraginoideae</taxon>
        <taxon>Lithospermeae</taxon>
        <taxon>Lithospermum</taxon>
    </lineage>
</organism>
<evidence type="ECO:0000256" key="1">
    <source>
        <dbReference type="ARBA" id="ARBA00023125"/>
    </source>
</evidence>
<dbReference type="SUPFAM" id="SSF50249">
    <property type="entry name" value="Nucleic acid-binding proteins"/>
    <property type="match status" value="1"/>
</dbReference>
<comment type="caution">
    <text evidence="3">The sequence shown here is derived from an EMBL/GenBank/DDBJ whole genome shotgun (WGS) entry which is preliminary data.</text>
</comment>
<dbReference type="Proteomes" id="UP001454036">
    <property type="component" value="Unassembled WGS sequence"/>
</dbReference>